<evidence type="ECO:0000256" key="3">
    <source>
        <dbReference type="ARBA" id="ARBA00022989"/>
    </source>
</evidence>
<keyword evidence="8" id="KW-1185">Reference proteome</keyword>
<dbReference type="Gene3D" id="1.20.1250.20">
    <property type="entry name" value="MFS general substrate transporter like domains"/>
    <property type="match status" value="1"/>
</dbReference>
<feature type="transmembrane region" description="Helical" evidence="5">
    <location>
        <begin position="229"/>
        <end position="249"/>
    </location>
</feature>
<dbReference type="OrthoDB" id="2533084at2759"/>
<comment type="caution">
    <text evidence="7">The sequence shown here is derived from an EMBL/GenBank/DDBJ whole genome shotgun (WGS) entry which is preliminary data.</text>
</comment>
<feature type="transmembrane region" description="Helical" evidence="5">
    <location>
        <begin position="482"/>
        <end position="502"/>
    </location>
</feature>
<dbReference type="Pfam" id="PF07690">
    <property type="entry name" value="MFS_1"/>
    <property type="match status" value="1"/>
</dbReference>
<dbReference type="EMBL" id="JAGMVJ010000007">
    <property type="protein sequence ID" value="KAH7089250.1"/>
    <property type="molecule type" value="Genomic_DNA"/>
</dbReference>
<proteinExistence type="predicted"/>
<feature type="transmembrane region" description="Helical" evidence="5">
    <location>
        <begin position="414"/>
        <end position="440"/>
    </location>
</feature>
<feature type="transmembrane region" description="Helical" evidence="5">
    <location>
        <begin position="140"/>
        <end position="159"/>
    </location>
</feature>
<evidence type="ECO:0000256" key="2">
    <source>
        <dbReference type="ARBA" id="ARBA00022692"/>
    </source>
</evidence>
<comment type="subcellular location">
    <subcellularLocation>
        <location evidence="1">Membrane</location>
        <topology evidence="1">Multi-pass membrane protein</topology>
    </subcellularLocation>
</comment>
<accession>A0A8K0R990</accession>
<evidence type="ECO:0000256" key="4">
    <source>
        <dbReference type="ARBA" id="ARBA00023136"/>
    </source>
</evidence>
<evidence type="ECO:0000313" key="8">
    <source>
        <dbReference type="Proteomes" id="UP000813461"/>
    </source>
</evidence>
<protein>
    <submittedName>
        <fullName evidence="7">Major facilitator superfamily domain-containing protein</fullName>
    </submittedName>
</protein>
<evidence type="ECO:0000256" key="1">
    <source>
        <dbReference type="ARBA" id="ARBA00004141"/>
    </source>
</evidence>
<dbReference type="GO" id="GO:0022857">
    <property type="term" value="F:transmembrane transporter activity"/>
    <property type="evidence" value="ECO:0007669"/>
    <property type="project" value="InterPro"/>
</dbReference>
<dbReference type="InterPro" id="IPR011701">
    <property type="entry name" value="MFS"/>
</dbReference>
<sequence>MPSAIPENSSALTEKIEKTNSVTNFVSNGGIFLDIEGRELSLKTAKDGHTILVPQPSDDPDDPVNWTWTKKHLILLTVAWGALCADFTSAAGIPCIFLQGAEWQMSPGKVTYANNLNVLMMGIGGLLWIPFISFFGRAPVLFWTCLCGTLFTLGATLSTDFSTHYAMRAVMGFFLTAPQTISIACIKDMFYFHEHARKIGLWASMYIASPYMGPLFANFIVDATGDWRIVFWLCTAVCGLQLVLVLSFLDEPYYNRTVTSQPARGTRLLRVVGLWQIRNHAGYFYTASGAVSRLLATITQPPLLLLLSGYCLSFMWSIGINITTAILFATPTAYGGYGFSATSVGYLYFTPIVAVLIGEVFGHYFNDYLAAQYVHRHKGIFEPEIRLVTVYLSTIIMVPGLILLGFALKQHMHYGVIVIGWGMFMFGVMTTSVAVTTYAIDAYPKAPGEVSGYINFMRVIGGFSVGYFQQPWGQAVGYAGSFGTQAAIVSVALVPYICLHMFGKSLRGKGKKIV</sequence>
<dbReference type="AlphaFoldDB" id="A0A8K0R990"/>
<feature type="transmembrane region" description="Helical" evidence="5">
    <location>
        <begin position="348"/>
        <end position="366"/>
    </location>
</feature>
<name>A0A8K0R990_9PLEO</name>
<evidence type="ECO:0000259" key="6">
    <source>
        <dbReference type="PROSITE" id="PS50850"/>
    </source>
</evidence>
<feature type="transmembrane region" description="Helical" evidence="5">
    <location>
        <begin position="165"/>
        <end position="187"/>
    </location>
</feature>
<feature type="transmembrane region" description="Helical" evidence="5">
    <location>
        <begin position="199"/>
        <end position="217"/>
    </location>
</feature>
<gene>
    <name evidence="7" type="ORF">FB567DRAFT_439765</name>
</gene>
<feature type="transmembrane region" description="Helical" evidence="5">
    <location>
        <begin position="387"/>
        <end position="408"/>
    </location>
</feature>
<feature type="domain" description="Major facilitator superfamily (MFS) profile" evidence="6">
    <location>
        <begin position="74"/>
        <end position="507"/>
    </location>
</feature>
<feature type="transmembrane region" description="Helical" evidence="5">
    <location>
        <begin position="303"/>
        <end position="328"/>
    </location>
</feature>
<dbReference type="SUPFAM" id="SSF103473">
    <property type="entry name" value="MFS general substrate transporter"/>
    <property type="match status" value="1"/>
</dbReference>
<dbReference type="Proteomes" id="UP000813461">
    <property type="component" value="Unassembled WGS sequence"/>
</dbReference>
<keyword evidence="2 5" id="KW-0812">Transmembrane</keyword>
<dbReference type="InterPro" id="IPR020846">
    <property type="entry name" value="MFS_dom"/>
</dbReference>
<dbReference type="PROSITE" id="PS50850">
    <property type="entry name" value="MFS"/>
    <property type="match status" value="1"/>
</dbReference>
<evidence type="ECO:0000256" key="5">
    <source>
        <dbReference type="SAM" id="Phobius"/>
    </source>
</evidence>
<reference evidence="7" key="1">
    <citation type="journal article" date="2021" name="Nat. Commun.">
        <title>Genetic determinants of endophytism in the Arabidopsis root mycobiome.</title>
        <authorList>
            <person name="Mesny F."/>
            <person name="Miyauchi S."/>
            <person name="Thiergart T."/>
            <person name="Pickel B."/>
            <person name="Atanasova L."/>
            <person name="Karlsson M."/>
            <person name="Huettel B."/>
            <person name="Barry K.W."/>
            <person name="Haridas S."/>
            <person name="Chen C."/>
            <person name="Bauer D."/>
            <person name="Andreopoulos W."/>
            <person name="Pangilinan J."/>
            <person name="LaButti K."/>
            <person name="Riley R."/>
            <person name="Lipzen A."/>
            <person name="Clum A."/>
            <person name="Drula E."/>
            <person name="Henrissat B."/>
            <person name="Kohler A."/>
            <person name="Grigoriev I.V."/>
            <person name="Martin F.M."/>
            <person name="Hacquard S."/>
        </authorList>
    </citation>
    <scope>NUCLEOTIDE SEQUENCE</scope>
    <source>
        <strain evidence="7">MPI-SDFR-AT-0120</strain>
    </source>
</reference>
<dbReference type="GO" id="GO:0005886">
    <property type="term" value="C:plasma membrane"/>
    <property type="evidence" value="ECO:0007669"/>
    <property type="project" value="TreeGrafter"/>
</dbReference>
<dbReference type="PANTHER" id="PTHR23502">
    <property type="entry name" value="MAJOR FACILITATOR SUPERFAMILY"/>
    <property type="match status" value="1"/>
</dbReference>
<keyword evidence="4 5" id="KW-0472">Membrane</keyword>
<keyword evidence="3 5" id="KW-1133">Transmembrane helix</keyword>
<dbReference type="PANTHER" id="PTHR23502:SF22">
    <property type="entry name" value="MAJOR FACILITATOR SUPERFAMILY (MFS) PROFILE DOMAIN-CONTAINING PROTEIN"/>
    <property type="match status" value="1"/>
</dbReference>
<dbReference type="InterPro" id="IPR036259">
    <property type="entry name" value="MFS_trans_sf"/>
</dbReference>
<evidence type="ECO:0000313" key="7">
    <source>
        <dbReference type="EMBL" id="KAH7089250.1"/>
    </source>
</evidence>
<feature type="transmembrane region" description="Helical" evidence="5">
    <location>
        <begin position="73"/>
        <end position="100"/>
    </location>
</feature>
<feature type="transmembrane region" description="Helical" evidence="5">
    <location>
        <begin position="112"/>
        <end position="133"/>
    </location>
</feature>
<organism evidence="7 8">
    <name type="scientific">Paraphoma chrysanthemicola</name>
    <dbReference type="NCBI Taxonomy" id="798071"/>
    <lineage>
        <taxon>Eukaryota</taxon>
        <taxon>Fungi</taxon>
        <taxon>Dikarya</taxon>
        <taxon>Ascomycota</taxon>
        <taxon>Pezizomycotina</taxon>
        <taxon>Dothideomycetes</taxon>
        <taxon>Pleosporomycetidae</taxon>
        <taxon>Pleosporales</taxon>
        <taxon>Pleosporineae</taxon>
        <taxon>Phaeosphaeriaceae</taxon>
        <taxon>Paraphoma</taxon>
    </lineage>
</organism>